<feature type="binding site" evidence="6">
    <location>
        <position position="217"/>
    </location>
    <ligand>
        <name>Mg(2+)</name>
        <dbReference type="ChEBI" id="CHEBI:18420"/>
        <label>2</label>
    </ligand>
</feature>
<dbReference type="InterPro" id="IPR006240">
    <property type="entry name" value="CysQ"/>
</dbReference>
<comment type="subcellular location">
    <subcellularLocation>
        <location evidence="6">Cell inner membrane</location>
        <topology evidence="6">Peripheral membrane protein</topology>
        <orientation evidence="6">Cytoplasmic side</orientation>
    </subcellularLocation>
</comment>
<dbReference type="Gene3D" id="3.30.540.10">
    <property type="entry name" value="Fructose-1,6-Bisphosphatase, subunit A, domain 1"/>
    <property type="match status" value="1"/>
</dbReference>
<dbReference type="Gene3D" id="3.40.190.80">
    <property type="match status" value="1"/>
</dbReference>
<comment type="similarity">
    <text evidence="1 6">Belongs to the inositol monophosphatase superfamily. CysQ family.</text>
</comment>
<evidence type="ECO:0000256" key="3">
    <source>
        <dbReference type="ARBA" id="ARBA00022519"/>
    </source>
</evidence>
<evidence type="ECO:0000313" key="9">
    <source>
        <dbReference type="Proteomes" id="UP000321548"/>
    </source>
</evidence>
<feature type="binding site" evidence="7">
    <location>
        <position position="71"/>
    </location>
    <ligand>
        <name>Mg(2+)</name>
        <dbReference type="ChEBI" id="CHEBI:18420"/>
        <label>1</label>
        <note>catalytic</note>
    </ligand>
</feature>
<dbReference type="PANTHER" id="PTHR43028:SF5">
    <property type="entry name" value="3'(2'),5'-BISPHOSPHATE NUCLEOTIDASE 1"/>
    <property type="match status" value="1"/>
</dbReference>
<comment type="function">
    <text evidence="6">Converts adenosine-3',5'-bisphosphate (PAP) to AMP.</text>
</comment>
<dbReference type="PROSITE" id="PS00630">
    <property type="entry name" value="IMP_2"/>
    <property type="match status" value="1"/>
</dbReference>
<dbReference type="GO" id="GO:0000103">
    <property type="term" value="P:sulfate assimilation"/>
    <property type="evidence" value="ECO:0007669"/>
    <property type="project" value="TreeGrafter"/>
</dbReference>
<dbReference type="AlphaFoldDB" id="A0A5C8NXQ6"/>
<feature type="binding site" evidence="6">
    <location>
        <position position="71"/>
    </location>
    <ligand>
        <name>Mg(2+)</name>
        <dbReference type="ChEBI" id="CHEBI:18420"/>
        <label>1</label>
    </ligand>
</feature>
<feature type="binding site" evidence="6">
    <location>
        <position position="93"/>
    </location>
    <ligand>
        <name>Mg(2+)</name>
        <dbReference type="ChEBI" id="CHEBI:18420"/>
        <label>1</label>
    </ligand>
</feature>
<feature type="binding site" evidence="7">
    <location>
        <position position="93"/>
    </location>
    <ligand>
        <name>Mg(2+)</name>
        <dbReference type="ChEBI" id="CHEBI:18420"/>
        <label>2</label>
    </ligand>
</feature>
<dbReference type="InterPro" id="IPR050725">
    <property type="entry name" value="CysQ/Inositol_MonoPase"/>
</dbReference>
<comment type="caution">
    <text evidence="8">The sequence shown here is derived from an EMBL/GenBank/DDBJ whole genome shotgun (WGS) entry which is preliminary data.</text>
</comment>
<dbReference type="GO" id="GO:0005886">
    <property type="term" value="C:plasma membrane"/>
    <property type="evidence" value="ECO:0007669"/>
    <property type="project" value="UniProtKB-SubCell"/>
</dbReference>
<dbReference type="PRINTS" id="PR00377">
    <property type="entry name" value="IMPHPHTASES"/>
</dbReference>
<evidence type="ECO:0000256" key="1">
    <source>
        <dbReference type="ARBA" id="ARBA00005289"/>
    </source>
</evidence>
<dbReference type="EC" id="3.1.3.7" evidence="6"/>
<dbReference type="GO" id="GO:0000287">
    <property type="term" value="F:magnesium ion binding"/>
    <property type="evidence" value="ECO:0007669"/>
    <property type="project" value="UniProtKB-UniRule"/>
</dbReference>
<reference evidence="8 9" key="1">
    <citation type="submission" date="2019-06" db="EMBL/GenBank/DDBJ databases">
        <title>Quisquiliibacterium sp. nov., isolated from a maize field.</title>
        <authorList>
            <person name="Lin S.-Y."/>
            <person name="Tsai C.-F."/>
            <person name="Young C.-C."/>
        </authorList>
    </citation>
    <scope>NUCLEOTIDE SEQUENCE [LARGE SCALE GENOMIC DNA]</scope>
    <source>
        <strain evidence="8 9">CC-CFT501</strain>
    </source>
</reference>
<keyword evidence="6 7" id="KW-0479">Metal-binding</keyword>
<keyword evidence="2 6" id="KW-1003">Cell membrane</keyword>
<dbReference type="EMBL" id="VDUY01000003">
    <property type="protein sequence ID" value="TXL65966.1"/>
    <property type="molecule type" value="Genomic_DNA"/>
</dbReference>
<keyword evidence="6 7" id="KW-0460">Magnesium</keyword>
<feature type="binding site" evidence="6">
    <location>
        <position position="91"/>
    </location>
    <ligand>
        <name>Mg(2+)</name>
        <dbReference type="ChEBI" id="CHEBI:18420"/>
        <label>1</label>
    </ligand>
</feature>
<comment type="catalytic activity">
    <reaction evidence="6">
        <text>adenosine 3',5'-bisphosphate + H2O = AMP + phosphate</text>
        <dbReference type="Rhea" id="RHEA:10040"/>
        <dbReference type="ChEBI" id="CHEBI:15377"/>
        <dbReference type="ChEBI" id="CHEBI:43474"/>
        <dbReference type="ChEBI" id="CHEBI:58343"/>
        <dbReference type="ChEBI" id="CHEBI:456215"/>
        <dbReference type="EC" id="3.1.3.7"/>
    </reaction>
</comment>
<dbReference type="GO" id="GO:0050427">
    <property type="term" value="P:3'-phosphoadenosine 5'-phosphosulfate metabolic process"/>
    <property type="evidence" value="ECO:0007669"/>
    <property type="project" value="TreeGrafter"/>
</dbReference>
<accession>A0A5C8NXQ6</accession>
<dbReference type="Proteomes" id="UP000321548">
    <property type="component" value="Unassembled WGS sequence"/>
</dbReference>
<feature type="binding site" evidence="6">
    <location>
        <position position="217"/>
    </location>
    <ligand>
        <name>substrate</name>
    </ligand>
</feature>
<dbReference type="RefSeq" id="WP_147703880.1">
    <property type="nucleotide sequence ID" value="NZ_VDUY01000003.1"/>
</dbReference>
<keyword evidence="4 6" id="KW-0378">Hydrolase</keyword>
<feature type="binding site" evidence="6">
    <location>
        <position position="91"/>
    </location>
    <ligand>
        <name>Mg(2+)</name>
        <dbReference type="ChEBI" id="CHEBI:18420"/>
        <label>2</label>
    </ligand>
</feature>
<gene>
    <name evidence="6 8" type="primary">cysQ</name>
    <name evidence="8" type="ORF">FHP08_07760</name>
</gene>
<protein>
    <recommendedName>
        <fullName evidence="6">3'(2'),5'-bisphosphate nucleotidase CysQ</fullName>
        <ecNumber evidence="6">3.1.3.7</ecNumber>
    </recommendedName>
    <alternativeName>
        <fullName evidence="6">3'(2'),5-bisphosphonucleoside 3'(2')-phosphohydrolase</fullName>
    </alternativeName>
    <alternativeName>
        <fullName evidence="6">3'-phosphoadenosine 5'-phosphate phosphatase</fullName>
        <shortName evidence="6">PAP phosphatase</shortName>
    </alternativeName>
</protein>
<dbReference type="NCBIfam" id="TIGR01331">
    <property type="entry name" value="bisphos_cysQ"/>
    <property type="match status" value="1"/>
</dbReference>
<dbReference type="Pfam" id="PF00459">
    <property type="entry name" value="Inositol_P"/>
    <property type="match status" value="1"/>
</dbReference>
<feature type="binding site" evidence="7">
    <location>
        <position position="217"/>
    </location>
    <ligand>
        <name>Mg(2+)</name>
        <dbReference type="ChEBI" id="CHEBI:18420"/>
        <label>1</label>
        <note>catalytic</note>
    </ligand>
</feature>
<keyword evidence="3 6" id="KW-0997">Cell inner membrane</keyword>
<feature type="binding site" evidence="7">
    <location>
        <position position="91"/>
    </location>
    <ligand>
        <name>Mg(2+)</name>
        <dbReference type="ChEBI" id="CHEBI:18420"/>
        <label>1</label>
        <note>catalytic</note>
    </ligand>
</feature>
<dbReference type="PANTHER" id="PTHR43028">
    <property type="entry name" value="3'(2'),5'-BISPHOSPHATE NUCLEOTIDASE 1"/>
    <property type="match status" value="1"/>
</dbReference>
<feature type="binding site" evidence="6">
    <location>
        <position position="71"/>
    </location>
    <ligand>
        <name>substrate</name>
    </ligand>
</feature>
<evidence type="ECO:0000313" key="8">
    <source>
        <dbReference type="EMBL" id="TXL65966.1"/>
    </source>
</evidence>
<dbReference type="SUPFAM" id="SSF56655">
    <property type="entry name" value="Carbohydrate phosphatase"/>
    <property type="match status" value="1"/>
</dbReference>
<dbReference type="HAMAP" id="MF_02095">
    <property type="entry name" value="CysQ"/>
    <property type="match status" value="1"/>
</dbReference>
<proteinExistence type="inferred from homology"/>
<dbReference type="InterPro" id="IPR020550">
    <property type="entry name" value="Inositol_monophosphatase_CS"/>
</dbReference>
<sequence>MPTLSDLPALLEETACLARAAGDLIMEIYAGDFAVRGKHDASPVTDADERAEAVILRGLRKLTPEVPLIAEEAASNGSIPETPGPWFWLIDPLDGTREFAARNGEFTVNIALVHEGVPLLGVVLAPATGTLFSGAAGCGSRVDEGGSQRTICTRRPPAAGLTVVGSRSHADESAMRRHLNRLNVAGFRGVGSSLKFCLIARGEADLYPRFGRTMEWDTAAGQAVLAAAGGSVSRLDGSPLRYGKPGFENPDFIARGATESSPFIA</sequence>
<dbReference type="InterPro" id="IPR000760">
    <property type="entry name" value="Inositol_monophosphatase-like"/>
</dbReference>
<feature type="binding site" evidence="6">
    <location>
        <position position="94"/>
    </location>
    <ligand>
        <name>Mg(2+)</name>
        <dbReference type="ChEBI" id="CHEBI:18420"/>
        <label>2</label>
    </ligand>
</feature>
<dbReference type="OrthoDB" id="9785695at2"/>
<feature type="binding site" evidence="6">
    <location>
        <begin position="93"/>
        <end position="96"/>
    </location>
    <ligand>
        <name>substrate</name>
    </ligand>
</feature>
<feature type="binding site" evidence="7">
    <location>
        <position position="94"/>
    </location>
    <ligand>
        <name>Mg(2+)</name>
        <dbReference type="ChEBI" id="CHEBI:18420"/>
        <label>1</label>
        <note>catalytic</note>
    </ligand>
</feature>
<dbReference type="GO" id="GO:0008441">
    <property type="term" value="F:3'(2'),5'-bisphosphate nucleotidase activity"/>
    <property type="evidence" value="ECO:0007669"/>
    <property type="project" value="UniProtKB-UniRule"/>
</dbReference>
<evidence type="ECO:0000256" key="6">
    <source>
        <dbReference type="HAMAP-Rule" id="MF_02095"/>
    </source>
</evidence>
<evidence type="ECO:0000256" key="2">
    <source>
        <dbReference type="ARBA" id="ARBA00022475"/>
    </source>
</evidence>
<dbReference type="GO" id="GO:0046854">
    <property type="term" value="P:phosphatidylinositol phosphate biosynthetic process"/>
    <property type="evidence" value="ECO:0007669"/>
    <property type="project" value="InterPro"/>
</dbReference>
<comment type="cofactor">
    <cofactor evidence="6 7">
        <name>Mg(2+)</name>
        <dbReference type="ChEBI" id="CHEBI:18420"/>
    </cofactor>
</comment>
<keyword evidence="9" id="KW-1185">Reference proteome</keyword>
<keyword evidence="5 6" id="KW-0472">Membrane</keyword>
<dbReference type="CDD" id="cd01638">
    <property type="entry name" value="CysQ"/>
    <property type="match status" value="1"/>
</dbReference>
<organism evidence="8 9">
    <name type="scientific">Zeimonas arvi</name>
    <dbReference type="NCBI Taxonomy" id="2498847"/>
    <lineage>
        <taxon>Bacteria</taxon>
        <taxon>Pseudomonadati</taxon>
        <taxon>Pseudomonadota</taxon>
        <taxon>Betaproteobacteria</taxon>
        <taxon>Burkholderiales</taxon>
        <taxon>Burkholderiaceae</taxon>
        <taxon>Zeimonas</taxon>
    </lineage>
</organism>
<name>A0A5C8NXQ6_9BURK</name>
<evidence type="ECO:0000256" key="4">
    <source>
        <dbReference type="ARBA" id="ARBA00022801"/>
    </source>
</evidence>
<evidence type="ECO:0000256" key="7">
    <source>
        <dbReference type="PIRSR" id="PIRSR600760-2"/>
    </source>
</evidence>
<evidence type="ECO:0000256" key="5">
    <source>
        <dbReference type="ARBA" id="ARBA00023136"/>
    </source>
</evidence>